<protein>
    <recommendedName>
        <fullName evidence="1">non-specific serine/threonine protein kinase</fullName>
        <ecNumber evidence="1">2.7.11.1</ecNumber>
    </recommendedName>
</protein>
<evidence type="ECO:0000256" key="4">
    <source>
        <dbReference type="ARBA" id="ARBA00022741"/>
    </source>
</evidence>
<keyword evidence="6" id="KW-0067">ATP-binding</keyword>
<dbReference type="Pfam" id="PF00069">
    <property type="entry name" value="Pkinase"/>
    <property type="match status" value="1"/>
</dbReference>
<sequence>MEKISEQDLNLSNAYVLYQNADRVTVFLTELRDKGRIVVKKLMISSLEEGNFLLKETFAMAHLNHPNIAKLHSSMMGGKNNAFQYILFVMDYFEDGDLQKEIESRWKQNNPWTEDELLEIFKSLLSGFAYMQLKQIAHCDIKPQNVLRRGKSYIISDLGCAFKTEGDSFNIAGTPAYLSPALRLAYQSYKNTGIAAPLKHNAYKSDVYSLGLVFLYMTSFKLYQELETLDENQHYESLTYIYHTLQYGDVIKNLIFWMMRFDEQSRPDFSEIAQVLQIEVQKRVTQSIPRKRPSSCQVMIPPELKNIKNKVNSSIKEEKKDNNLSCAQRASERQIRAQGPNRKYLVAGTNINSGEIINPMQIKMQPQFPTGNQKNNFRHNQMIACTPAANVFNCNNVPANAFNCNNTPSNVDYLLLVDYTAKGQFSLICRNAHRKMFKWRVSINLFNAKTIIVNRLSQAIFNLDPSCLNILALKNSLCLKVIINKISIKCKICYQNVNDNFIKYPCGGFIHKACFQQNFAYAIDRENNNFSLQSLCKFCNTYHILYLKKINLCACCQNVWTFYKDSFQGFYCFPCINQSQETNEHISIFKIIARDTQEYLFVSDKLCYYCFGLVELIMSNSYYVCLACRFLLANKAYEEEKIKVRHFQMYNSVIPEKNNHETNRKYASDDTNSGRTKISQMRYRNSSHAQNRN</sequence>
<dbReference type="PANTHER" id="PTHR43671:SF98">
    <property type="entry name" value="SERINE_THREONINE-PROTEIN KINASE NEK11"/>
    <property type="match status" value="1"/>
</dbReference>
<dbReference type="GO" id="GO:0005524">
    <property type="term" value="F:ATP binding"/>
    <property type="evidence" value="ECO:0007669"/>
    <property type="project" value="UniProtKB-KW"/>
</dbReference>
<evidence type="ECO:0000259" key="10">
    <source>
        <dbReference type="PROSITE" id="PS50011"/>
    </source>
</evidence>
<evidence type="ECO:0000256" key="7">
    <source>
        <dbReference type="ARBA" id="ARBA00047899"/>
    </source>
</evidence>
<evidence type="ECO:0000313" key="12">
    <source>
        <dbReference type="Proteomes" id="UP000187209"/>
    </source>
</evidence>
<organism evidence="11 12">
    <name type="scientific">Stentor coeruleus</name>
    <dbReference type="NCBI Taxonomy" id="5963"/>
    <lineage>
        <taxon>Eukaryota</taxon>
        <taxon>Sar</taxon>
        <taxon>Alveolata</taxon>
        <taxon>Ciliophora</taxon>
        <taxon>Postciliodesmatophora</taxon>
        <taxon>Heterotrichea</taxon>
        <taxon>Heterotrichida</taxon>
        <taxon>Stentoridae</taxon>
        <taxon>Stentor</taxon>
    </lineage>
</organism>
<comment type="catalytic activity">
    <reaction evidence="8">
        <text>L-seryl-[protein] + ATP = O-phospho-L-seryl-[protein] + ADP + H(+)</text>
        <dbReference type="Rhea" id="RHEA:17989"/>
        <dbReference type="Rhea" id="RHEA-COMP:9863"/>
        <dbReference type="Rhea" id="RHEA-COMP:11604"/>
        <dbReference type="ChEBI" id="CHEBI:15378"/>
        <dbReference type="ChEBI" id="CHEBI:29999"/>
        <dbReference type="ChEBI" id="CHEBI:30616"/>
        <dbReference type="ChEBI" id="CHEBI:83421"/>
        <dbReference type="ChEBI" id="CHEBI:456216"/>
        <dbReference type="EC" id="2.7.11.1"/>
    </reaction>
</comment>
<evidence type="ECO:0000256" key="9">
    <source>
        <dbReference type="SAM" id="MobiDB-lite"/>
    </source>
</evidence>
<keyword evidence="4" id="KW-0547">Nucleotide-binding</keyword>
<comment type="catalytic activity">
    <reaction evidence="7">
        <text>L-threonyl-[protein] + ATP = O-phospho-L-threonyl-[protein] + ADP + H(+)</text>
        <dbReference type="Rhea" id="RHEA:46608"/>
        <dbReference type="Rhea" id="RHEA-COMP:11060"/>
        <dbReference type="Rhea" id="RHEA-COMP:11605"/>
        <dbReference type="ChEBI" id="CHEBI:15378"/>
        <dbReference type="ChEBI" id="CHEBI:30013"/>
        <dbReference type="ChEBI" id="CHEBI:30616"/>
        <dbReference type="ChEBI" id="CHEBI:61977"/>
        <dbReference type="ChEBI" id="CHEBI:456216"/>
        <dbReference type="EC" id="2.7.11.1"/>
    </reaction>
</comment>
<keyword evidence="2" id="KW-0723">Serine/threonine-protein kinase</keyword>
<dbReference type="GO" id="GO:0004674">
    <property type="term" value="F:protein serine/threonine kinase activity"/>
    <property type="evidence" value="ECO:0007669"/>
    <property type="project" value="UniProtKB-KW"/>
</dbReference>
<dbReference type="Gene3D" id="1.10.510.10">
    <property type="entry name" value="Transferase(Phosphotransferase) domain 1"/>
    <property type="match status" value="1"/>
</dbReference>
<dbReference type="PROSITE" id="PS50011">
    <property type="entry name" value="PROTEIN_KINASE_DOM"/>
    <property type="match status" value="1"/>
</dbReference>
<dbReference type="SMART" id="SM00220">
    <property type="entry name" value="S_TKc"/>
    <property type="match status" value="1"/>
</dbReference>
<dbReference type="SUPFAM" id="SSF56112">
    <property type="entry name" value="Protein kinase-like (PK-like)"/>
    <property type="match status" value="1"/>
</dbReference>
<dbReference type="CDD" id="cd00180">
    <property type="entry name" value="PKc"/>
    <property type="match status" value="1"/>
</dbReference>
<gene>
    <name evidence="11" type="ORF">SteCoe_8722</name>
</gene>
<dbReference type="AlphaFoldDB" id="A0A1R2CJF6"/>
<evidence type="ECO:0000313" key="11">
    <source>
        <dbReference type="EMBL" id="OMJ89174.1"/>
    </source>
</evidence>
<keyword evidence="3" id="KW-0808">Transferase</keyword>
<accession>A0A1R2CJF6</accession>
<dbReference type="EMBL" id="MPUH01000132">
    <property type="protein sequence ID" value="OMJ89174.1"/>
    <property type="molecule type" value="Genomic_DNA"/>
</dbReference>
<dbReference type="EC" id="2.7.11.1" evidence="1"/>
<evidence type="ECO:0000256" key="2">
    <source>
        <dbReference type="ARBA" id="ARBA00022527"/>
    </source>
</evidence>
<name>A0A1R2CJF6_9CILI</name>
<dbReference type="Proteomes" id="UP000187209">
    <property type="component" value="Unassembled WGS sequence"/>
</dbReference>
<feature type="compositionally biased region" description="Polar residues" evidence="9">
    <location>
        <begin position="669"/>
        <end position="693"/>
    </location>
</feature>
<dbReference type="PANTHER" id="PTHR43671">
    <property type="entry name" value="SERINE/THREONINE-PROTEIN KINASE NEK"/>
    <property type="match status" value="1"/>
</dbReference>
<comment type="caution">
    <text evidence="11">The sequence shown here is derived from an EMBL/GenBank/DDBJ whole genome shotgun (WGS) entry which is preliminary data.</text>
</comment>
<dbReference type="InterPro" id="IPR011009">
    <property type="entry name" value="Kinase-like_dom_sf"/>
</dbReference>
<dbReference type="InterPro" id="IPR000719">
    <property type="entry name" value="Prot_kinase_dom"/>
</dbReference>
<evidence type="ECO:0000256" key="8">
    <source>
        <dbReference type="ARBA" id="ARBA00048679"/>
    </source>
</evidence>
<feature type="domain" description="Protein kinase" evidence="10">
    <location>
        <begin position="1"/>
        <end position="280"/>
    </location>
</feature>
<reference evidence="11 12" key="1">
    <citation type="submission" date="2016-11" db="EMBL/GenBank/DDBJ databases">
        <title>The macronuclear genome of Stentor coeruleus: a giant cell with tiny introns.</title>
        <authorList>
            <person name="Slabodnick M."/>
            <person name="Ruby J.G."/>
            <person name="Reiff S.B."/>
            <person name="Swart E.C."/>
            <person name="Gosai S."/>
            <person name="Prabakaran S."/>
            <person name="Witkowska E."/>
            <person name="Larue G.E."/>
            <person name="Fisher S."/>
            <person name="Freeman R.M."/>
            <person name="Gunawardena J."/>
            <person name="Chu W."/>
            <person name="Stover N.A."/>
            <person name="Gregory B.D."/>
            <person name="Nowacki M."/>
            <person name="Derisi J."/>
            <person name="Roy S.W."/>
            <person name="Marshall W.F."/>
            <person name="Sood P."/>
        </authorList>
    </citation>
    <scope>NUCLEOTIDE SEQUENCE [LARGE SCALE GENOMIC DNA]</scope>
    <source>
        <strain evidence="11">WM001</strain>
    </source>
</reference>
<dbReference type="InterPro" id="IPR050660">
    <property type="entry name" value="NEK_Ser/Thr_kinase"/>
</dbReference>
<evidence type="ECO:0000256" key="3">
    <source>
        <dbReference type="ARBA" id="ARBA00022679"/>
    </source>
</evidence>
<evidence type="ECO:0000256" key="5">
    <source>
        <dbReference type="ARBA" id="ARBA00022777"/>
    </source>
</evidence>
<proteinExistence type="predicted"/>
<evidence type="ECO:0000256" key="6">
    <source>
        <dbReference type="ARBA" id="ARBA00022840"/>
    </source>
</evidence>
<evidence type="ECO:0000256" key="1">
    <source>
        <dbReference type="ARBA" id="ARBA00012513"/>
    </source>
</evidence>
<keyword evidence="12" id="KW-1185">Reference proteome</keyword>
<dbReference type="OrthoDB" id="10013850at2759"/>
<keyword evidence="5" id="KW-0418">Kinase</keyword>
<feature type="region of interest" description="Disordered" evidence="9">
    <location>
        <begin position="661"/>
        <end position="693"/>
    </location>
</feature>